<protein>
    <recommendedName>
        <fullName evidence="1">Bet v I/Major latex protein domain-containing protein</fullName>
    </recommendedName>
</protein>
<proteinExistence type="predicted"/>
<feature type="domain" description="Bet v I/Major latex protein" evidence="1">
    <location>
        <begin position="2"/>
        <end position="151"/>
    </location>
</feature>
<evidence type="ECO:0000313" key="3">
    <source>
        <dbReference type="Proteomes" id="UP000187203"/>
    </source>
</evidence>
<dbReference type="InterPro" id="IPR051761">
    <property type="entry name" value="MLP-like_ligand-binding"/>
</dbReference>
<dbReference type="InterPro" id="IPR023393">
    <property type="entry name" value="START-like_dom_sf"/>
</dbReference>
<dbReference type="Gene3D" id="3.30.530.20">
    <property type="match status" value="1"/>
</dbReference>
<name>A0A1R3JY02_9ROSI</name>
<organism evidence="2 3">
    <name type="scientific">Corchorus olitorius</name>
    <dbReference type="NCBI Taxonomy" id="93759"/>
    <lineage>
        <taxon>Eukaryota</taxon>
        <taxon>Viridiplantae</taxon>
        <taxon>Streptophyta</taxon>
        <taxon>Embryophyta</taxon>
        <taxon>Tracheophyta</taxon>
        <taxon>Spermatophyta</taxon>
        <taxon>Magnoliopsida</taxon>
        <taxon>eudicotyledons</taxon>
        <taxon>Gunneridae</taxon>
        <taxon>Pentapetalae</taxon>
        <taxon>rosids</taxon>
        <taxon>malvids</taxon>
        <taxon>Malvales</taxon>
        <taxon>Malvaceae</taxon>
        <taxon>Grewioideae</taxon>
        <taxon>Apeibeae</taxon>
        <taxon>Corchorus</taxon>
    </lineage>
</organism>
<dbReference type="Pfam" id="PF00407">
    <property type="entry name" value="Bet_v_1"/>
    <property type="match status" value="1"/>
</dbReference>
<accession>A0A1R3JY02</accession>
<dbReference type="PANTHER" id="PTHR31907">
    <property type="entry name" value="MLP-LIKE PROTEIN 423"/>
    <property type="match status" value="1"/>
</dbReference>
<dbReference type="CDD" id="cd07816">
    <property type="entry name" value="Bet_v1-like"/>
    <property type="match status" value="1"/>
</dbReference>
<dbReference type="STRING" id="93759.A0A1R3JY02"/>
<reference evidence="3" key="1">
    <citation type="submission" date="2013-09" db="EMBL/GenBank/DDBJ databases">
        <title>Corchorus olitorius genome sequencing.</title>
        <authorList>
            <person name="Alam M."/>
            <person name="Haque M.S."/>
            <person name="Islam M.S."/>
            <person name="Emdad E.M."/>
            <person name="Islam M.M."/>
            <person name="Ahmed B."/>
            <person name="Halim A."/>
            <person name="Hossen Q.M.M."/>
            <person name="Hossain M.Z."/>
            <person name="Ahmed R."/>
            <person name="Khan M.M."/>
            <person name="Islam R."/>
            <person name="Rashid M.M."/>
            <person name="Khan S.A."/>
            <person name="Rahman M.S."/>
            <person name="Alam M."/>
            <person name="Yahiya A.S."/>
            <person name="Khan M.S."/>
            <person name="Azam M.S."/>
            <person name="Haque T."/>
            <person name="Lashkar M.Z.H."/>
            <person name="Akhand A.I."/>
            <person name="Morshed G."/>
            <person name="Roy S."/>
            <person name="Uddin K.S."/>
            <person name="Rabeya T."/>
            <person name="Hossain A.S."/>
            <person name="Chowdhury A."/>
            <person name="Snigdha A.R."/>
            <person name="Mortoza M.S."/>
            <person name="Matin S.A."/>
            <person name="Hoque S.M.E."/>
            <person name="Islam M.K."/>
            <person name="Roy D.K."/>
            <person name="Haider R."/>
            <person name="Moosa M.M."/>
            <person name="Elias S.M."/>
            <person name="Hasan A.M."/>
            <person name="Jahan S."/>
            <person name="Shafiuddin M."/>
            <person name="Mahmood N."/>
            <person name="Shommy N.S."/>
        </authorList>
    </citation>
    <scope>NUCLEOTIDE SEQUENCE [LARGE SCALE GENOMIC DNA]</scope>
    <source>
        <strain evidence="3">cv. O-4</strain>
    </source>
</reference>
<dbReference type="GO" id="GO:0006952">
    <property type="term" value="P:defense response"/>
    <property type="evidence" value="ECO:0007669"/>
    <property type="project" value="InterPro"/>
</dbReference>
<dbReference type="Proteomes" id="UP000187203">
    <property type="component" value="Unassembled WGS sequence"/>
</dbReference>
<dbReference type="SUPFAM" id="SSF55961">
    <property type="entry name" value="Bet v1-like"/>
    <property type="match status" value="1"/>
</dbReference>
<dbReference type="InterPro" id="IPR000916">
    <property type="entry name" value="Bet_v_I/MLP"/>
</dbReference>
<sequence length="151" mass="17093">MAQIAKMDAQIEMKSTADNVYDIFKNKLHLLPKISPQEFKGVKLVEGEWGSLGSVRVWANTASGSVGTAKETIEAIDDQSKTITYKFSEGKMMKFYKNFKLTLKVLPSGQGSLVKWTIDFEKQNESIPDPIKHMEFNINFTKNVDAYLLHN</sequence>
<dbReference type="SMART" id="SM01037">
    <property type="entry name" value="Bet_v_1"/>
    <property type="match status" value="1"/>
</dbReference>
<dbReference type="EMBL" id="AWUE01015082">
    <property type="protein sequence ID" value="OMO99695.1"/>
    <property type="molecule type" value="Genomic_DNA"/>
</dbReference>
<keyword evidence="3" id="KW-1185">Reference proteome</keyword>
<dbReference type="OrthoDB" id="1858121at2759"/>
<gene>
    <name evidence="2" type="ORF">COLO4_13136</name>
</gene>
<dbReference type="AlphaFoldDB" id="A0A1R3JY02"/>
<evidence type="ECO:0000259" key="1">
    <source>
        <dbReference type="SMART" id="SM01037"/>
    </source>
</evidence>
<comment type="caution">
    <text evidence="2">The sequence shown here is derived from an EMBL/GenBank/DDBJ whole genome shotgun (WGS) entry which is preliminary data.</text>
</comment>
<evidence type="ECO:0000313" key="2">
    <source>
        <dbReference type="EMBL" id="OMO99695.1"/>
    </source>
</evidence>